<dbReference type="EMBL" id="ML996690">
    <property type="protein sequence ID" value="KAF2403252.1"/>
    <property type="molecule type" value="Genomic_DNA"/>
</dbReference>
<dbReference type="Proteomes" id="UP000799640">
    <property type="component" value="Unassembled WGS sequence"/>
</dbReference>
<protein>
    <submittedName>
        <fullName evidence="1">Uncharacterized protein</fullName>
    </submittedName>
</protein>
<keyword evidence="2" id="KW-1185">Reference proteome</keyword>
<dbReference type="OrthoDB" id="2364732at2759"/>
<sequence>MHRNFFQSNQRVVFIHKWDTEVSAWNHFVRCCHEQGYTDIGTCNIREADIAYLIDDAQLTYGSADLWYGPIKTQTASYVGPRICLFSSYGSPVQGIPSCGNWTPATLAPWNRVSLLIKDDPCAPKAALFYNRAEFDEVVDRFCSTPQRDFSLDPKARNEVFELTNGHPGARLKPRFPLQSSSVDFDTAFGLISDHERMLASLARYPVGQSLPYADRHERVQEPPVADVLLSVLYNGSVKQTDAEPIQYCFRQGWIQVEEVNRMSDCVFPLKLHACFVQHAIASILKFSTFPDSLYPNVKAIIPVIVKNMSSGVLSA</sequence>
<accession>A0A6G1I4Q1</accession>
<dbReference type="AlphaFoldDB" id="A0A6G1I4Q1"/>
<proteinExistence type="predicted"/>
<evidence type="ECO:0000313" key="1">
    <source>
        <dbReference type="EMBL" id="KAF2403252.1"/>
    </source>
</evidence>
<organism evidence="1 2">
    <name type="scientific">Trichodelitschia bisporula</name>
    <dbReference type="NCBI Taxonomy" id="703511"/>
    <lineage>
        <taxon>Eukaryota</taxon>
        <taxon>Fungi</taxon>
        <taxon>Dikarya</taxon>
        <taxon>Ascomycota</taxon>
        <taxon>Pezizomycotina</taxon>
        <taxon>Dothideomycetes</taxon>
        <taxon>Dothideomycetes incertae sedis</taxon>
        <taxon>Phaeotrichales</taxon>
        <taxon>Phaeotrichaceae</taxon>
        <taxon>Trichodelitschia</taxon>
    </lineage>
</organism>
<name>A0A6G1I4Q1_9PEZI</name>
<gene>
    <name evidence="1" type="ORF">EJ06DRAFT_324449</name>
</gene>
<evidence type="ECO:0000313" key="2">
    <source>
        <dbReference type="Proteomes" id="UP000799640"/>
    </source>
</evidence>
<reference evidence="1" key="1">
    <citation type="journal article" date="2020" name="Stud. Mycol.">
        <title>101 Dothideomycetes genomes: a test case for predicting lifestyles and emergence of pathogens.</title>
        <authorList>
            <person name="Haridas S."/>
            <person name="Albert R."/>
            <person name="Binder M."/>
            <person name="Bloem J."/>
            <person name="Labutti K."/>
            <person name="Salamov A."/>
            <person name="Andreopoulos B."/>
            <person name="Baker S."/>
            <person name="Barry K."/>
            <person name="Bills G."/>
            <person name="Bluhm B."/>
            <person name="Cannon C."/>
            <person name="Castanera R."/>
            <person name="Culley D."/>
            <person name="Daum C."/>
            <person name="Ezra D."/>
            <person name="Gonzalez J."/>
            <person name="Henrissat B."/>
            <person name="Kuo A."/>
            <person name="Liang C."/>
            <person name="Lipzen A."/>
            <person name="Lutzoni F."/>
            <person name="Magnuson J."/>
            <person name="Mondo S."/>
            <person name="Nolan M."/>
            <person name="Ohm R."/>
            <person name="Pangilinan J."/>
            <person name="Park H.-J."/>
            <person name="Ramirez L."/>
            <person name="Alfaro M."/>
            <person name="Sun H."/>
            <person name="Tritt A."/>
            <person name="Yoshinaga Y."/>
            <person name="Zwiers L.-H."/>
            <person name="Turgeon B."/>
            <person name="Goodwin S."/>
            <person name="Spatafora J."/>
            <person name="Crous P."/>
            <person name="Grigoriev I."/>
        </authorList>
    </citation>
    <scope>NUCLEOTIDE SEQUENCE</scope>
    <source>
        <strain evidence="1">CBS 262.69</strain>
    </source>
</reference>